<feature type="compositionally biased region" description="Basic and acidic residues" evidence="1">
    <location>
        <begin position="286"/>
        <end position="298"/>
    </location>
</feature>
<feature type="region of interest" description="Disordered" evidence="1">
    <location>
        <begin position="673"/>
        <end position="707"/>
    </location>
</feature>
<protein>
    <recommendedName>
        <fullName evidence="2">DUF7357 domain-containing protein</fullName>
    </recommendedName>
</protein>
<comment type="caution">
    <text evidence="3">The sequence shown here is derived from an EMBL/GenBank/DDBJ whole genome shotgun (WGS) entry which is preliminary data.</text>
</comment>
<feature type="compositionally biased region" description="Low complexity" evidence="1">
    <location>
        <begin position="467"/>
        <end position="476"/>
    </location>
</feature>
<keyword evidence="4" id="KW-1185">Reference proteome</keyword>
<feature type="compositionally biased region" description="Polar residues" evidence="1">
    <location>
        <begin position="339"/>
        <end position="360"/>
    </location>
</feature>
<feature type="region of interest" description="Disordered" evidence="1">
    <location>
        <begin position="467"/>
        <end position="601"/>
    </location>
</feature>
<feature type="compositionally biased region" description="Basic and acidic residues" evidence="1">
    <location>
        <begin position="251"/>
        <end position="278"/>
    </location>
</feature>
<feature type="compositionally biased region" description="Basic residues" evidence="1">
    <location>
        <begin position="315"/>
        <end position="327"/>
    </location>
</feature>
<gene>
    <name evidence="3" type="ORF">SEPCBS119000_006090</name>
</gene>
<feature type="region of interest" description="Disordered" evidence="1">
    <location>
        <begin position="412"/>
        <end position="434"/>
    </location>
</feature>
<feature type="region of interest" description="Disordered" evidence="1">
    <location>
        <begin position="241"/>
        <end position="360"/>
    </location>
</feature>
<organism evidence="3 4">
    <name type="scientific">Sporothrix epigloea</name>
    <dbReference type="NCBI Taxonomy" id="1892477"/>
    <lineage>
        <taxon>Eukaryota</taxon>
        <taxon>Fungi</taxon>
        <taxon>Dikarya</taxon>
        <taxon>Ascomycota</taxon>
        <taxon>Pezizomycotina</taxon>
        <taxon>Sordariomycetes</taxon>
        <taxon>Sordariomycetidae</taxon>
        <taxon>Ophiostomatales</taxon>
        <taxon>Ophiostomataceae</taxon>
        <taxon>Sporothrix</taxon>
    </lineage>
</organism>
<name>A0ABP0E5A7_9PEZI</name>
<feature type="compositionally biased region" description="Low complexity" evidence="1">
    <location>
        <begin position="572"/>
        <end position="582"/>
    </location>
</feature>
<accession>A0ABP0E5A7</accession>
<feature type="compositionally biased region" description="Polar residues" evidence="1">
    <location>
        <begin position="550"/>
        <end position="562"/>
    </location>
</feature>
<dbReference type="EMBL" id="CAWUON010000137">
    <property type="protein sequence ID" value="CAK7274285.1"/>
    <property type="molecule type" value="Genomic_DNA"/>
</dbReference>
<feature type="compositionally biased region" description="Basic and acidic residues" evidence="1">
    <location>
        <begin position="328"/>
        <end position="337"/>
    </location>
</feature>
<feature type="compositionally biased region" description="Basic and acidic residues" evidence="1">
    <location>
        <begin position="539"/>
        <end position="548"/>
    </location>
</feature>
<evidence type="ECO:0000259" key="2">
    <source>
        <dbReference type="Pfam" id="PF24054"/>
    </source>
</evidence>
<feature type="region of interest" description="Disordered" evidence="1">
    <location>
        <begin position="130"/>
        <end position="199"/>
    </location>
</feature>
<sequence length="726" mass="79705">MGDTLLRLRLHIQRNGVPDARIVFLAATTENTTVAQLLEQVNDIVPLESPDWGLDDYVVEIPLSSASPSKRFECLHYQIANKLFDRDEEVFIRPLSSADLKKLRIGGRHQISVDGKHLVDGLPFGRPLLKRPHGRPAVTLAPRKPPRPLLEFQGEGELQEDDDSDHSMNYVPYSTESDGDVEDEEEDSSEDYEDAGDDVDEDMKIDASELQALQDDARTFSNIDHRRPARVRFAVSGGAAPKFSNLLSSKDTNRIDPHRPLNKDTSRDTTAAGKRDGENENESSEEERPHELSSKKPTESLVLASQPVAPNQGKARTKKRNARRRAKRAMDKSREEATNVVSSLSPSTQTSAQADAPDISQSSLGRRLRLDMGAGRRFIASALGLRSFAKPLVADDANRPAVEFDGQKIASQPMAETATGTSTAPPPGHPDHWASNIDYSAVECCDANFELDKPSFPFVQQWHTIRGQNNRRQQNQEPGQIGSKRKQNTVAATDVPMPKKRAVPSTSSESSLGSSSDSDSAAGDDNDFGNNHKTRSKKPAHDCKEDSVSLHANESDSTSDSEFSPGDDEDSASSSDGSSTASDLEDESEVAVAASHADLPPLPMDITSLPALNPGQASEGMLLTWKDWILSEQTNWQPQVVDVTAHVLNVKDDGRTLEVVMAHRDRLLNRRPAKQYDEETGQRLYGRFEGPDVDDDETEDADGSGSRTVVLADLLEPRILQKNFSA</sequence>
<dbReference type="Pfam" id="PF24054">
    <property type="entry name" value="DUF7357"/>
    <property type="match status" value="1"/>
</dbReference>
<proteinExistence type="predicted"/>
<feature type="domain" description="DUF7357" evidence="2">
    <location>
        <begin position="6"/>
        <end position="143"/>
    </location>
</feature>
<reference evidence="3 4" key="1">
    <citation type="submission" date="2024-01" db="EMBL/GenBank/DDBJ databases">
        <authorList>
            <person name="Allen C."/>
            <person name="Tagirdzhanova G."/>
        </authorList>
    </citation>
    <scope>NUCLEOTIDE SEQUENCE [LARGE SCALE GENOMIC DNA]</scope>
    <source>
        <strain evidence="3 4">CBS 119000</strain>
    </source>
</reference>
<dbReference type="Proteomes" id="UP001642502">
    <property type="component" value="Unassembled WGS sequence"/>
</dbReference>
<feature type="compositionally biased region" description="Acidic residues" evidence="1">
    <location>
        <begin position="177"/>
        <end position="199"/>
    </location>
</feature>
<feature type="compositionally biased region" description="Low complexity" evidence="1">
    <location>
        <begin position="505"/>
        <end position="521"/>
    </location>
</feature>
<feature type="compositionally biased region" description="Acidic residues" evidence="1">
    <location>
        <begin position="691"/>
        <end position="702"/>
    </location>
</feature>
<evidence type="ECO:0000313" key="4">
    <source>
        <dbReference type="Proteomes" id="UP001642502"/>
    </source>
</evidence>
<evidence type="ECO:0000313" key="3">
    <source>
        <dbReference type="EMBL" id="CAK7274285.1"/>
    </source>
</evidence>
<dbReference type="InterPro" id="IPR055781">
    <property type="entry name" value="DUF7357"/>
</dbReference>
<evidence type="ECO:0000256" key="1">
    <source>
        <dbReference type="SAM" id="MobiDB-lite"/>
    </source>
</evidence>